<evidence type="ECO:0000313" key="4">
    <source>
        <dbReference type="Proteomes" id="UP000319756"/>
    </source>
</evidence>
<dbReference type="AlphaFoldDB" id="A0A514LG26"/>
<evidence type="ECO:0000256" key="1">
    <source>
        <dbReference type="SAM" id="MobiDB-lite"/>
    </source>
</evidence>
<dbReference type="KEGG" id="sale:EPH95_06130"/>
<feature type="transmembrane region" description="Helical" evidence="2">
    <location>
        <begin position="12"/>
        <end position="32"/>
    </location>
</feature>
<sequence length="246" mass="28700">MFGFDDVPRLLMSAMLILPIVMFIRESGYYFVTTLLGATEKKLTIGCGPVLFQTRTIEVRRYFFMYSWMDYEELRPDSKFWHALIYAAPILSMIVIAMVVNMLIGQGVLPANTFWDIFLFYLFFYVLFETVPVYLPDGQPTNGRALFDLFWHGESSDFSKLDADTESGPMQHVSNDGSQTHSSEEASTQAQKETMENMERDQQERDDHTQPETSDDNQRSYTEAQEETMQNRDRDYQERKDRTDVK</sequence>
<reference evidence="4" key="1">
    <citation type="submission" date="2019-01" db="EMBL/GenBank/DDBJ databases">
        <title>Genomic analysis of Salicibibacter sp. NKC3-5.</title>
        <authorList>
            <person name="Oh Y.J."/>
        </authorList>
    </citation>
    <scope>NUCLEOTIDE SEQUENCE [LARGE SCALE GENOMIC DNA]</scope>
    <source>
        <strain evidence="4">NKC3-5</strain>
    </source>
</reference>
<proteinExistence type="predicted"/>
<name>A0A514LG26_9BACI</name>
<evidence type="ECO:0000313" key="3">
    <source>
        <dbReference type="EMBL" id="QDI90807.1"/>
    </source>
</evidence>
<dbReference type="RefSeq" id="WP_142088251.1">
    <property type="nucleotide sequence ID" value="NZ_CP035485.1"/>
</dbReference>
<feature type="transmembrane region" description="Helical" evidence="2">
    <location>
        <begin position="117"/>
        <end position="135"/>
    </location>
</feature>
<evidence type="ECO:0000256" key="2">
    <source>
        <dbReference type="SAM" id="Phobius"/>
    </source>
</evidence>
<feature type="compositionally biased region" description="Polar residues" evidence="1">
    <location>
        <begin position="172"/>
        <end position="192"/>
    </location>
</feature>
<protein>
    <submittedName>
        <fullName evidence="3">Uncharacterized protein</fullName>
    </submittedName>
</protein>
<accession>A0A514LG26</accession>
<feature type="compositionally biased region" description="Basic and acidic residues" evidence="1">
    <location>
        <begin position="229"/>
        <end position="246"/>
    </location>
</feature>
<dbReference type="EMBL" id="CP035485">
    <property type="protein sequence ID" value="QDI90807.1"/>
    <property type="molecule type" value="Genomic_DNA"/>
</dbReference>
<organism evidence="3 4">
    <name type="scientific">Salicibibacter halophilus</name>
    <dbReference type="NCBI Taxonomy" id="2502791"/>
    <lineage>
        <taxon>Bacteria</taxon>
        <taxon>Bacillati</taxon>
        <taxon>Bacillota</taxon>
        <taxon>Bacilli</taxon>
        <taxon>Bacillales</taxon>
        <taxon>Bacillaceae</taxon>
        <taxon>Salicibibacter</taxon>
    </lineage>
</organism>
<feature type="region of interest" description="Disordered" evidence="1">
    <location>
        <begin position="161"/>
        <end position="246"/>
    </location>
</feature>
<keyword evidence="2" id="KW-0472">Membrane</keyword>
<keyword evidence="4" id="KW-1185">Reference proteome</keyword>
<gene>
    <name evidence="3" type="ORF">EPH95_06130</name>
</gene>
<dbReference type="OrthoDB" id="849477at2"/>
<dbReference type="Proteomes" id="UP000319756">
    <property type="component" value="Chromosome"/>
</dbReference>
<feature type="transmembrane region" description="Helical" evidence="2">
    <location>
        <begin position="83"/>
        <end position="105"/>
    </location>
</feature>
<keyword evidence="2" id="KW-0812">Transmembrane</keyword>
<feature type="compositionally biased region" description="Basic and acidic residues" evidence="1">
    <location>
        <begin position="193"/>
        <end position="210"/>
    </location>
</feature>
<keyword evidence="2" id="KW-1133">Transmembrane helix</keyword>